<name>A0A1V0SAK8_9VIRU</name>
<dbReference type="EMBL" id="KY684083">
    <property type="protein sequence ID" value="ARF08747.1"/>
    <property type="molecule type" value="Genomic_DNA"/>
</dbReference>
<feature type="coiled-coil region" evidence="1">
    <location>
        <begin position="79"/>
        <end position="106"/>
    </location>
</feature>
<evidence type="ECO:0000256" key="1">
    <source>
        <dbReference type="SAM" id="Coils"/>
    </source>
</evidence>
<keyword evidence="1" id="KW-0175">Coiled coil</keyword>
<organism evidence="2">
    <name type="scientific">Catovirus CTV1</name>
    <dbReference type="NCBI Taxonomy" id="1977631"/>
    <lineage>
        <taxon>Viruses</taxon>
        <taxon>Varidnaviria</taxon>
        <taxon>Bamfordvirae</taxon>
        <taxon>Nucleocytoviricota</taxon>
        <taxon>Megaviricetes</taxon>
        <taxon>Imitervirales</taxon>
        <taxon>Mimiviridae</taxon>
        <taxon>Klosneuvirinae</taxon>
        <taxon>Catovirus</taxon>
    </lineage>
</organism>
<reference evidence="2" key="1">
    <citation type="journal article" date="2017" name="Science">
        <title>Giant viruses with an expanded complement of translation system components.</title>
        <authorList>
            <person name="Schulz F."/>
            <person name="Yutin N."/>
            <person name="Ivanova N.N."/>
            <person name="Ortega D.R."/>
            <person name="Lee T.K."/>
            <person name="Vierheilig J."/>
            <person name="Daims H."/>
            <person name="Horn M."/>
            <person name="Wagner M."/>
            <person name="Jensen G.J."/>
            <person name="Kyrpides N.C."/>
            <person name="Koonin E.V."/>
            <person name="Woyke T."/>
        </authorList>
    </citation>
    <scope>NUCLEOTIDE SEQUENCE</scope>
    <source>
        <strain evidence="2">CTV1</strain>
    </source>
</reference>
<evidence type="ECO:0000313" key="2">
    <source>
        <dbReference type="EMBL" id="ARF08747.1"/>
    </source>
</evidence>
<accession>A0A1V0SAK8</accession>
<sequence length="299" mass="35879">MNKHLEKSDEYGIIRWIEMKSLLLLDEPQIFNSDVEKNYKEFGINVSESTTVGQNYSTMTRRFNIFEIYNRVWARIAKHEDTVKLINDLKRNLRLAKDNNQSENMVYKAISFLSSHNDPKLTKELYALISTLSDYYVDMKSELSFSQIFEDTINKILNEYRNNNESCSYIKTQYNITFHCSQYDQDVDPWLKLLDKCRDEFVDEEIDKLFFDYRYNYNHRNYDDVYDNLIAINKLHGKEEKYRLNELRMLRLNLFGYYCDHVTNAVCKGVQRSSYTILLFNLCMISSFVLGEHIKKYFR</sequence>
<protein>
    <submittedName>
        <fullName evidence="2">Uncharacterized protein</fullName>
    </submittedName>
</protein>
<proteinExistence type="predicted"/>
<gene>
    <name evidence="2" type="ORF">Catovirus_1_797</name>
</gene>